<evidence type="ECO:0000256" key="13">
    <source>
        <dbReference type="ARBA" id="ARBA00023242"/>
    </source>
</evidence>
<keyword evidence="6" id="KW-0488">Methylation</keyword>
<evidence type="ECO:0000256" key="1">
    <source>
        <dbReference type="ARBA" id="ARBA00001936"/>
    </source>
</evidence>
<dbReference type="InterPro" id="IPR049394">
    <property type="entry name" value="eEFSec_C"/>
</dbReference>
<accession>A0A830HRR3</accession>
<evidence type="ECO:0000256" key="2">
    <source>
        <dbReference type="ARBA" id="ARBA00001946"/>
    </source>
</evidence>
<comment type="cofactor">
    <cofactor evidence="2">
        <name>Mg(2+)</name>
        <dbReference type="ChEBI" id="CHEBI:18420"/>
    </cofactor>
</comment>
<evidence type="ECO:0000256" key="10">
    <source>
        <dbReference type="ARBA" id="ARBA00022801"/>
    </source>
</evidence>
<dbReference type="Proteomes" id="UP000660262">
    <property type="component" value="Unassembled WGS sequence"/>
</dbReference>
<evidence type="ECO:0000256" key="14">
    <source>
        <dbReference type="ARBA" id="ARBA00049117"/>
    </source>
</evidence>
<dbReference type="CDD" id="cd03696">
    <property type="entry name" value="SelB_II"/>
    <property type="match status" value="1"/>
</dbReference>
<dbReference type="Gene3D" id="2.40.30.10">
    <property type="entry name" value="Translation factors"/>
    <property type="match status" value="1"/>
</dbReference>
<dbReference type="PANTHER" id="PTHR43721:SF11">
    <property type="entry name" value="SELENOCYSTEINE-SPECIFIC ELONGATION FACTOR"/>
    <property type="match status" value="1"/>
</dbReference>
<dbReference type="GO" id="GO:0005634">
    <property type="term" value="C:nucleus"/>
    <property type="evidence" value="ECO:0007669"/>
    <property type="project" value="UniProtKB-SubCell"/>
</dbReference>
<dbReference type="InterPro" id="IPR050055">
    <property type="entry name" value="EF-Tu_GTPase"/>
</dbReference>
<organism evidence="19 20">
    <name type="scientific">Pycnococcus provasolii</name>
    <dbReference type="NCBI Taxonomy" id="41880"/>
    <lineage>
        <taxon>Eukaryota</taxon>
        <taxon>Viridiplantae</taxon>
        <taxon>Chlorophyta</taxon>
        <taxon>Pseudoscourfieldiophyceae</taxon>
        <taxon>Pseudoscourfieldiales</taxon>
        <taxon>Pycnococcaceae</taxon>
        <taxon>Pycnococcus</taxon>
    </lineage>
</organism>
<evidence type="ECO:0000256" key="12">
    <source>
        <dbReference type="ARBA" id="ARBA00023134"/>
    </source>
</evidence>
<dbReference type="AlphaFoldDB" id="A0A830HRR3"/>
<gene>
    <name evidence="19" type="ORF">PPROV_000718900</name>
</gene>
<sequence length="593" mass="63625">MSSVLNVNVGVLGHVDSGKTSLARALSTLLSTASLDKHPQSQERGITLDLGFSAMRRPLPSHLADSSSYGELQFTLVDCPGHASLIRTIMGGAQIVDVMILVVDVTKGMQTQTAECLVVGEILAPSLVVVLNKCDLLGEEGSPAREEKLAKMKKRLAKTFEATRFAGCTMVPISARPGGAEDTTAPSGLDALVEALEAHVPADLARRRSTLAEGSGSSADPLLMAVDHAFPIKGKGTVLTGTVLQGVVSVNDMIELPVLKETKKVKSMQMFHQPVNRAVQGDRLGMLVTQLDAKAIERGIVASPGAVPTFTAAVCALEKIRFFKGRIATKSRFHVTIGHETSMAELLIFGLGSQTSKADARERVLAAKEKRRGVVDVAEEMFDIGNSYLYQEELMGAAEVAAAMAEQDNAAAGSKPGDVVVPPQYALLTFDQPVTAPEKSLLIGARLDADIHQNSCRLAFHGKLIDLVYATGPGDAGSSSGAASAYSKFRIYKNKERNGVVERWTNEYEAVCKGMFKKETDMTLFQNMEVKTGTGIVGVIAGTFGKSGKFKVSFRTAVPKEEQSKPDSNRLTMSFRKYVFDSDKHAMRQESDN</sequence>
<evidence type="ECO:0000256" key="11">
    <source>
        <dbReference type="ARBA" id="ARBA00022917"/>
    </source>
</evidence>
<dbReference type="InterPro" id="IPR049393">
    <property type="entry name" value="eEFSec_III"/>
</dbReference>
<dbReference type="GO" id="GO:0001514">
    <property type="term" value="P:selenocysteine incorporation"/>
    <property type="evidence" value="ECO:0007669"/>
    <property type="project" value="TreeGrafter"/>
</dbReference>
<comment type="catalytic activity">
    <reaction evidence="14">
        <text>GTP + H2O = GDP + phosphate + H(+)</text>
        <dbReference type="Rhea" id="RHEA:19669"/>
        <dbReference type="ChEBI" id="CHEBI:15377"/>
        <dbReference type="ChEBI" id="CHEBI:15378"/>
        <dbReference type="ChEBI" id="CHEBI:37565"/>
        <dbReference type="ChEBI" id="CHEBI:43474"/>
        <dbReference type="ChEBI" id="CHEBI:58189"/>
    </reaction>
    <physiologicalReaction direction="left-to-right" evidence="14">
        <dbReference type="Rhea" id="RHEA:19670"/>
    </physiologicalReaction>
</comment>
<comment type="subcellular location">
    <subcellularLocation>
        <location evidence="4">Cytoplasm</location>
    </subcellularLocation>
    <subcellularLocation>
        <location evidence="3">Nucleus</location>
    </subcellularLocation>
</comment>
<protein>
    <recommendedName>
        <fullName evidence="5">Selenocysteine-specific elongation factor</fullName>
    </recommendedName>
    <alternativeName>
        <fullName evidence="17">Elongation factor sec</fullName>
    </alternativeName>
    <alternativeName>
        <fullName evidence="16">Eukaryotic elongation factor, selenocysteine-tRNA-specific</fullName>
    </alternativeName>
</protein>
<dbReference type="FunFam" id="3.40.50.300:FF:000900">
    <property type="entry name" value="Eukaryotic elongation factor, selenocysteine-tRNA-specific"/>
    <property type="match status" value="1"/>
</dbReference>
<dbReference type="Gene3D" id="3.40.50.300">
    <property type="entry name" value="P-loop containing nucleotide triphosphate hydrolases"/>
    <property type="match status" value="1"/>
</dbReference>
<evidence type="ECO:0000313" key="20">
    <source>
        <dbReference type="Proteomes" id="UP000660262"/>
    </source>
</evidence>
<keyword evidence="8" id="KW-0597">Phosphoprotein</keyword>
<evidence type="ECO:0000256" key="16">
    <source>
        <dbReference type="ARBA" id="ARBA00076506"/>
    </source>
</evidence>
<dbReference type="Pfam" id="PF21208">
    <property type="entry name" value="euk_SelB_III"/>
    <property type="match status" value="1"/>
</dbReference>
<evidence type="ECO:0000256" key="17">
    <source>
        <dbReference type="ARBA" id="ARBA00082387"/>
    </source>
</evidence>
<dbReference type="PRINTS" id="PR00315">
    <property type="entry name" value="ELONGATNFCT"/>
</dbReference>
<evidence type="ECO:0000256" key="5">
    <source>
        <dbReference type="ARBA" id="ARBA00015953"/>
    </source>
</evidence>
<dbReference type="GO" id="GO:0005737">
    <property type="term" value="C:cytoplasm"/>
    <property type="evidence" value="ECO:0007669"/>
    <property type="project" value="UniProtKB-SubCell"/>
</dbReference>
<name>A0A830HRR3_9CHLO</name>
<dbReference type="GO" id="GO:0005525">
    <property type="term" value="F:GTP binding"/>
    <property type="evidence" value="ECO:0007669"/>
    <property type="project" value="UniProtKB-KW"/>
</dbReference>
<comment type="function">
    <text evidence="15">Translation factor required for the incorporation of the rare amino acid selenocysteine encoded by UGA codons. Replaces the eRF1-eRF3-GTP ternary complex for the insertion of selenocysteine directed by the UGA codon. Insertion of selenocysteine at UGA codons is mediated by SECISBP2 and EEFSEC: SECISBP2 (1) specifically binds the SECIS sequence once the 80S ribosome encounters an in-frame UGA codon and (2) contacts the RPS27A/eS31 of the 40S ribosome before ribosome stalling. (3) GTP-bound EEFSEC then delivers selenocysteinyl-tRNA(Sec) to the 80S ribosome and adopts a preaccommodated state conformation. (4) After GTP hydrolysis, EEFSEC dissociates from the assembly, selenocysteinyl-tRNA(Sec) accommodates, and peptide bond synthesis and selenoprotein elongation occur.</text>
</comment>
<dbReference type="Pfam" id="PF03144">
    <property type="entry name" value="GTP_EFTU_D2"/>
    <property type="match status" value="1"/>
</dbReference>
<keyword evidence="13" id="KW-0539">Nucleus</keyword>
<dbReference type="CDD" id="cd04094">
    <property type="entry name" value="eSelB_III"/>
    <property type="match status" value="1"/>
</dbReference>
<keyword evidence="11" id="KW-0648">Protein biosynthesis</keyword>
<keyword evidence="7" id="KW-0963">Cytoplasm</keyword>
<evidence type="ECO:0000256" key="7">
    <source>
        <dbReference type="ARBA" id="ARBA00022490"/>
    </source>
</evidence>
<dbReference type="EMBL" id="BNJQ01000020">
    <property type="protein sequence ID" value="GHP08450.1"/>
    <property type="molecule type" value="Genomic_DNA"/>
</dbReference>
<feature type="domain" description="Tr-type G" evidence="18">
    <location>
        <begin position="4"/>
        <end position="204"/>
    </location>
</feature>
<dbReference type="SUPFAM" id="SSF50447">
    <property type="entry name" value="Translation proteins"/>
    <property type="match status" value="1"/>
</dbReference>
<keyword evidence="10" id="KW-0378">Hydrolase</keyword>
<evidence type="ECO:0000256" key="8">
    <source>
        <dbReference type="ARBA" id="ARBA00022553"/>
    </source>
</evidence>
<dbReference type="PROSITE" id="PS51722">
    <property type="entry name" value="G_TR_2"/>
    <property type="match status" value="1"/>
</dbReference>
<dbReference type="InterPro" id="IPR000795">
    <property type="entry name" value="T_Tr_GTP-bd_dom"/>
</dbReference>
<dbReference type="Pfam" id="PF21131">
    <property type="entry name" value="eEFSec_4th"/>
    <property type="match status" value="1"/>
</dbReference>
<dbReference type="PANTHER" id="PTHR43721">
    <property type="entry name" value="ELONGATION FACTOR TU-RELATED"/>
    <property type="match status" value="1"/>
</dbReference>
<dbReference type="GO" id="GO:0003746">
    <property type="term" value="F:translation elongation factor activity"/>
    <property type="evidence" value="ECO:0007669"/>
    <property type="project" value="TreeGrafter"/>
</dbReference>
<dbReference type="InterPro" id="IPR009000">
    <property type="entry name" value="Transl_B-barrel_sf"/>
</dbReference>
<dbReference type="OrthoDB" id="2067at2759"/>
<keyword evidence="9" id="KW-0547">Nucleotide-binding</keyword>
<evidence type="ECO:0000256" key="3">
    <source>
        <dbReference type="ARBA" id="ARBA00004123"/>
    </source>
</evidence>
<dbReference type="FunFam" id="2.40.30.10:FF:000052">
    <property type="entry name" value="Selenocysteine-specific elongation factor EF-Sec"/>
    <property type="match status" value="1"/>
</dbReference>
<comment type="cofactor">
    <cofactor evidence="1">
        <name>Mn(2+)</name>
        <dbReference type="ChEBI" id="CHEBI:29035"/>
    </cofactor>
</comment>
<dbReference type="InterPro" id="IPR027417">
    <property type="entry name" value="P-loop_NTPase"/>
</dbReference>
<evidence type="ECO:0000313" key="19">
    <source>
        <dbReference type="EMBL" id="GHP08450.1"/>
    </source>
</evidence>
<evidence type="ECO:0000256" key="6">
    <source>
        <dbReference type="ARBA" id="ARBA00022481"/>
    </source>
</evidence>
<comment type="caution">
    <text evidence="19">The sequence shown here is derived from an EMBL/GenBank/DDBJ whole genome shotgun (WGS) entry which is preliminary data.</text>
</comment>
<evidence type="ECO:0000256" key="9">
    <source>
        <dbReference type="ARBA" id="ARBA00022741"/>
    </source>
</evidence>
<dbReference type="InterPro" id="IPR004161">
    <property type="entry name" value="EFTu-like_2"/>
</dbReference>
<evidence type="ECO:0000256" key="15">
    <source>
        <dbReference type="ARBA" id="ARBA00054716"/>
    </source>
</evidence>
<dbReference type="Pfam" id="PF00009">
    <property type="entry name" value="GTP_EFTU"/>
    <property type="match status" value="1"/>
</dbReference>
<evidence type="ECO:0000259" key="18">
    <source>
        <dbReference type="PROSITE" id="PS51722"/>
    </source>
</evidence>
<dbReference type="GO" id="GO:0003924">
    <property type="term" value="F:GTPase activity"/>
    <property type="evidence" value="ECO:0007669"/>
    <property type="project" value="InterPro"/>
</dbReference>
<reference evidence="19" key="1">
    <citation type="submission" date="2020-10" db="EMBL/GenBank/DDBJ databases">
        <title>Unveiling of a novel bifunctional photoreceptor, Dualchrome1, isolated from a cosmopolitan green alga.</title>
        <authorList>
            <person name="Suzuki S."/>
            <person name="Kawachi M."/>
        </authorList>
    </citation>
    <scope>NUCLEOTIDE SEQUENCE</scope>
    <source>
        <strain evidence="19">NIES 2893</strain>
    </source>
</reference>
<keyword evidence="12" id="KW-0342">GTP-binding</keyword>
<keyword evidence="20" id="KW-1185">Reference proteome</keyword>
<evidence type="ECO:0000256" key="4">
    <source>
        <dbReference type="ARBA" id="ARBA00004496"/>
    </source>
</evidence>
<proteinExistence type="predicted"/>
<dbReference type="CDD" id="cd01889">
    <property type="entry name" value="SelB_euk"/>
    <property type="match status" value="1"/>
</dbReference>
<dbReference type="SUPFAM" id="SSF52540">
    <property type="entry name" value="P-loop containing nucleoside triphosphate hydrolases"/>
    <property type="match status" value="1"/>
</dbReference>